<keyword evidence="4" id="KW-1185">Reference proteome</keyword>
<sequence length="268" mass="29885">CLLSPFQMTSTGEDPRSKRGGHRLIVHSSYPDTVILRVRGHNFIVSASYLSLNSPYFYDLFYGRDSTSPNGRYELDVHPHTFGDLLDLSVLIYPCYKKTNCCRDCSSSLIGRLDLALQLELRFAVKRLSKDSDQTAQLISTLQKHAAMDNYSIAMCSKYTNPPSSSNHSLDPIPVSAKFPDSTNVIVGGTTILVSATALSLHSSVLAEILYKNGQLVMEAKIDVDPFSFHAFLQATTADFPLDCIRKFLDDFLIMGAQQLYDFYLSEI</sequence>
<dbReference type="PROSITE" id="PS50097">
    <property type="entry name" value="BTB"/>
    <property type="match status" value="1"/>
</dbReference>
<dbReference type="AlphaFoldDB" id="A0AAN5CF47"/>
<protein>
    <recommendedName>
        <fullName evidence="2">BTB domain-containing protein</fullName>
    </recommendedName>
</protein>
<dbReference type="InterPro" id="IPR011333">
    <property type="entry name" value="SKP1/BTB/POZ_sf"/>
</dbReference>
<proteinExistence type="predicted"/>
<accession>A0AAN5CF47</accession>
<evidence type="ECO:0000256" key="1">
    <source>
        <dbReference type="SAM" id="MobiDB-lite"/>
    </source>
</evidence>
<dbReference type="Pfam" id="PF00651">
    <property type="entry name" value="BTB"/>
    <property type="match status" value="1"/>
</dbReference>
<organism evidence="3 4">
    <name type="scientific">Pristionchus mayeri</name>
    <dbReference type="NCBI Taxonomy" id="1317129"/>
    <lineage>
        <taxon>Eukaryota</taxon>
        <taxon>Metazoa</taxon>
        <taxon>Ecdysozoa</taxon>
        <taxon>Nematoda</taxon>
        <taxon>Chromadorea</taxon>
        <taxon>Rhabditida</taxon>
        <taxon>Rhabditina</taxon>
        <taxon>Diplogasteromorpha</taxon>
        <taxon>Diplogasteroidea</taxon>
        <taxon>Neodiplogasteridae</taxon>
        <taxon>Pristionchus</taxon>
    </lineage>
</organism>
<dbReference type="EMBL" id="BTRK01000003">
    <property type="protein sequence ID" value="GMR43640.1"/>
    <property type="molecule type" value="Genomic_DNA"/>
</dbReference>
<dbReference type="SUPFAM" id="SSF54695">
    <property type="entry name" value="POZ domain"/>
    <property type="match status" value="1"/>
</dbReference>
<evidence type="ECO:0000313" key="4">
    <source>
        <dbReference type="Proteomes" id="UP001328107"/>
    </source>
</evidence>
<gene>
    <name evidence="3" type="ORF">PMAYCL1PPCAC_13835</name>
</gene>
<reference evidence="4" key="1">
    <citation type="submission" date="2022-10" db="EMBL/GenBank/DDBJ databases">
        <title>Genome assembly of Pristionchus species.</title>
        <authorList>
            <person name="Yoshida K."/>
            <person name="Sommer R.J."/>
        </authorList>
    </citation>
    <scope>NUCLEOTIDE SEQUENCE [LARGE SCALE GENOMIC DNA]</scope>
    <source>
        <strain evidence="4">RS5460</strain>
    </source>
</reference>
<comment type="caution">
    <text evidence="3">The sequence shown here is derived from an EMBL/GenBank/DDBJ whole genome shotgun (WGS) entry which is preliminary data.</text>
</comment>
<dbReference type="Proteomes" id="UP001328107">
    <property type="component" value="Unassembled WGS sequence"/>
</dbReference>
<evidence type="ECO:0000313" key="3">
    <source>
        <dbReference type="EMBL" id="GMR43640.1"/>
    </source>
</evidence>
<evidence type="ECO:0000259" key="2">
    <source>
        <dbReference type="PROSITE" id="PS50097"/>
    </source>
</evidence>
<dbReference type="Gene3D" id="3.30.710.10">
    <property type="entry name" value="Potassium Channel Kv1.1, Chain A"/>
    <property type="match status" value="1"/>
</dbReference>
<dbReference type="InterPro" id="IPR000210">
    <property type="entry name" value="BTB/POZ_dom"/>
</dbReference>
<feature type="non-terminal residue" evidence="3">
    <location>
        <position position="1"/>
    </location>
</feature>
<feature type="region of interest" description="Disordered" evidence="1">
    <location>
        <begin position="1"/>
        <end position="20"/>
    </location>
</feature>
<feature type="compositionally biased region" description="Polar residues" evidence="1">
    <location>
        <begin position="1"/>
        <end position="12"/>
    </location>
</feature>
<name>A0AAN5CF47_9BILA</name>
<feature type="domain" description="BTB" evidence="2">
    <location>
        <begin position="32"/>
        <end position="88"/>
    </location>
</feature>